<evidence type="ECO:0000256" key="22">
    <source>
        <dbReference type="SAM" id="Phobius"/>
    </source>
</evidence>
<evidence type="ECO:0000256" key="21">
    <source>
        <dbReference type="ARBA" id="ARBA00067394"/>
    </source>
</evidence>
<comment type="catalytic activity">
    <reaction evidence="15">
        <text>3'-dephospho-CoA + ATP = ADP + CoA + H(+)</text>
        <dbReference type="Rhea" id="RHEA:18245"/>
        <dbReference type="ChEBI" id="CHEBI:15378"/>
        <dbReference type="ChEBI" id="CHEBI:30616"/>
        <dbReference type="ChEBI" id="CHEBI:57287"/>
        <dbReference type="ChEBI" id="CHEBI:57328"/>
        <dbReference type="ChEBI" id="CHEBI:456216"/>
        <dbReference type="EC" id="2.7.1.24"/>
    </reaction>
    <physiologicalReaction direction="left-to-right" evidence="15">
        <dbReference type="Rhea" id="RHEA:18246"/>
    </physiologicalReaction>
</comment>
<dbReference type="InterPro" id="IPR004821">
    <property type="entry name" value="Cyt_trans-like"/>
</dbReference>
<keyword evidence="11" id="KW-0067">ATP-binding</keyword>
<dbReference type="InterPro" id="IPR014729">
    <property type="entry name" value="Rossmann-like_a/b/a_fold"/>
</dbReference>
<accession>A0A813XDH0</accession>
<dbReference type="FunFam" id="3.40.50.620:FF:000089">
    <property type="entry name" value="Bifunctional coenzyme A synthase"/>
    <property type="match status" value="1"/>
</dbReference>
<reference evidence="24" key="1">
    <citation type="submission" date="2021-02" db="EMBL/GenBank/DDBJ databases">
        <authorList>
            <person name="Nowell W R."/>
        </authorList>
    </citation>
    <scope>NUCLEOTIDE SEQUENCE</scope>
    <source>
        <strain evidence="24">Ploen Becks lab</strain>
    </source>
</reference>
<feature type="transmembrane region" description="Helical" evidence="22">
    <location>
        <begin position="12"/>
        <end position="36"/>
    </location>
</feature>
<evidence type="ECO:0000256" key="3">
    <source>
        <dbReference type="ARBA" id="ARBA00011245"/>
    </source>
</evidence>
<evidence type="ECO:0000256" key="12">
    <source>
        <dbReference type="ARBA" id="ARBA00023128"/>
    </source>
</evidence>
<keyword evidence="9" id="KW-0547">Nucleotide-binding</keyword>
<comment type="catalytic activity">
    <reaction evidence="14">
        <text>(R)-4'-phosphopantetheine + ATP + H(+) = 3'-dephospho-CoA + diphosphate</text>
        <dbReference type="Rhea" id="RHEA:19801"/>
        <dbReference type="ChEBI" id="CHEBI:15378"/>
        <dbReference type="ChEBI" id="CHEBI:30616"/>
        <dbReference type="ChEBI" id="CHEBI:33019"/>
        <dbReference type="ChEBI" id="CHEBI:57328"/>
        <dbReference type="ChEBI" id="CHEBI:61723"/>
        <dbReference type="EC" id="2.7.7.3"/>
    </reaction>
    <physiologicalReaction direction="left-to-right" evidence="14">
        <dbReference type="Rhea" id="RHEA:19802"/>
    </physiologicalReaction>
</comment>
<dbReference type="CDD" id="cd02022">
    <property type="entry name" value="DPCK"/>
    <property type="match status" value="1"/>
</dbReference>
<dbReference type="Pfam" id="PF01121">
    <property type="entry name" value="CoaE"/>
    <property type="match status" value="1"/>
</dbReference>
<dbReference type="GO" id="GO:0004140">
    <property type="term" value="F:dephospho-CoA kinase activity"/>
    <property type="evidence" value="ECO:0007669"/>
    <property type="project" value="UniProtKB-EC"/>
</dbReference>
<keyword evidence="10" id="KW-0418">Kinase</keyword>
<evidence type="ECO:0000256" key="19">
    <source>
        <dbReference type="ARBA" id="ARBA00061673"/>
    </source>
</evidence>
<feature type="transmembrane region" description="Helical" evidence="22">
    <location>
        <begin position="48"/>
        <end position="69"/>
    </location>
</feature>
<keyword evidence="13" id="KW-0511">Multifunctional enzyme</keyword>
<sequence length="634" mass="72090">MFQKLIQDPNQSIPSVILTSNLLLSSITGSAIGFLVGTATSIKKHRGLGFYYGAILGGIGGGIQSYFIYPDASLNLKMVSILTDAYIYHQKMSSKANKSLLLLTQQLSDIKLNIKSLIEESVKHTNNELFVYINPCLKNRLVNPESKQLLLNDRYKLKQIIDQFYQYSFKLNPNLNVTCFLHNVHHITKPLVSNSLFSYDQILTDFLLDNLEISLDKFLVQNLPNYESKKLNFVNLINKTETKNHEDKENFSKFDLIKQGKVYENSIIGGTFDRIHPGHKILLSESVLLTKNRLLIGVSDGPLIARKKLSELIEDFDTRCQNVKNFLKLVSPDLDVVTPLLTDPYGPSITEPDYQCIIVSQETSSGGEMVNKKRLENNLNELDIHIIDLANDDDSKTVDNTGDEVKISSSNQRRRLLGTLLKQPYIAYEEGKPYIIGLTGGLASGKSHILKDLQNLGAACIDTDKLGHKAYEKDTEAYRKIVEVFGNDILDESRNINRKELGKKVFNSAEELKKLTDIVWPEIRRLRDVEIEKSFSEGYKIIVVEAPVMIEAGWHQKVNEVWVVFVPEEEAIKRAMQRDGSTLEKVKQTLSSQLSNKEKLKYANVAFCPLWEREYTIRQVQKAWNLLLERTTKK</sequence>
<dbReference type="OrthoDB" id="330671at2759"/>
<protein>
    <recommendedName>
        <fullName evidence="21">Bifunctional coenzyme A synthase</fullName>
        <ecNumber evidence="20">2.7.1.24</ecNumber>
        <ecNumber evidence="4">2.7.7.3</ecNumber>
    </recommendedName>
</protein>
<evidence type="ECO:0000256" key="17">
    <source>
        <dbReference type="ARBA" id="ARBA00060565"/>
    </source>
</evidence>
<dbReference type="EC" id="2.7.1.24" evidence="20"/>
<comment type="subunit">
    <text evidence="3">Monomer.</text>
</comment>
<feature type="domain" description="Cytidyltransferase-like" evidence="23">
    <location>
        <begin position="267"/>
        <end position="415"/>
    </location>
</feature>
<evidence type="ECO:0000256" key="11">
    <source>
        <dbReference type="ARBA" id="ARBA00022840"/>
    </source>
</evidence>
<comment type="function">
    <text evidence="16">Bifunctional enzyme that catalyzes the fourth and fifth sequential steps of CoA biosynthetic pathway. The fourth reaction is catalyzed by the phosphopantetheine adenylyltransferase, coded by the coaD domain; the fifth reaction is catalyzed by the dephospho-CoA kinase, coded by the coaE domain. May act as a point of CoA biosynthesis regulation.</text>
</comment>
<evidence type="ECO:0000256" key="16">
    <source>
        <dbReference type="ARBA" id="ARBA00059677"/>
    </source>
</evidence>
<evidence type="ECO:0000313" key="25">
    <source>
        <dbReference type="Proteomes" id="UP000663879"/>
    </source>
</evidence>
<gene>
    <name evidence="24" type="ORF">OXX778_LOCUS9650</name>
</gene>
<dbReference type="Gene3D" id="3.40.50.620">
    <property type="entry name" value="HUPs"/>
    <property type="match status" value="1"/>
</dbReference>
<comment type="pathway">
    <text evidence="18">Cofactor biosynthesis; coenzyme A biosynthesis; CoA from (R)-pantothenate: step 5/5.</text>
</comment>
<dbReference type="PANTHER" id="PTHR10695">
    <property type="entry name" value="DEPHOSPHO-COA KINASE-RELATED"/>
    <property type="match status" value="1"/>
</dbReference>
<keyword evidence="5" id="KW-0963">Cytoplasm</keyword>
<evidence type="ECO:0000256" key="18">
    <source>
        <dbReference type="ARBA" id="ARBA00060696"/>
    </source>
</evidence>
<evidence type="ECO:0000256" key="14">
    <source>
        <dbReference type="ARBA" id="ARBA00051310"/>
    </source>
</evidence>
<comment type="similarity">
    <text evidence="19">In the central section; belongs to the eukaryotic CoaD family.</text>
</comment>
<comment type="pathway">
    <text evidence="17">Cofactor biosynthesis; coenzyme A biosynthesis; CoA from (R)-pantothenate: step 4/5.</text>
</comment>
<keyword evidence="12" id="KW-0496">Mitochondrion</keyword>
<proteinExistence type="inferred from homology"/>
<dbReference type="HAMAP" id="MF_00376">
    <property type="entry name" value="Dephospho_CoA_kinase"/>
    <property type="match status" value="1"/>
</dbReference>
<evidence type="ECO:0000256" key="2">
    <source>
        <dbReference type="ARBA" id="ARBA00004496"/>
    </source>
</evidence>
<dbReference type="Proteomes" id="UP000663879">
    <property type="component" value="Unassembled WGS sequence"/>
</dbReference>
<dbReference type="InterPro" id="IPR001977">
    <property type="entry name" value="Depp_CoAkinase"/>
</dbReference>
<comment type="caution">
    <text evidence="24">The sequence shown here is derived from an EMBL/GenBank/DDBJ whole genome shotgun (WGS) entry which is preliminary data.</text>
</comment>
<dbReference type="EMBL" id="CAJNOC010001443">
    <property type="protein sequence ID" value="CAF0865326.1"/>
    <property type="molecule type" value="Genomic_DNA"/>
</dbReference>
<dbReference type="Pfam" id="PF01467">
    <property type="entry name" value="CTP_transf_like"/>
    <property type="match status" value="1"/>
</dbReference>
<organism evidence="24 25">
    <name type="scientific">Brachionus calyciflorus</name>
    <dbReference type="NCBI Taxonomy" id="104777"/>
    <lineage>
        <taxon>Eukaryota</taxon>
        <taxon>Metazoa</taxon>
        <taxon>Spiralia</taxon>
        <taxon>Gnathifera</taxon>
        <taxon>Rotifera</taxon>
        <taxon>Eurotatoria</taxon>
        <taxon>Monogononta</taxon>
        <taxon>Pseudotrocha</taxon>
        <taxon>Ploima</taxon>
        <taxon>Brachionidae</taxon>
        <taxon>Brachionus</taxon>
    </lineage>
</organism>
<dbReference type="CDD" id="cd02164">
    <property type="entry name" value="PPAT_CoAS"/>
    <property type="match status" value="1"/>
</dbReference>
<keyword evidence="22" id="KW-0472">Membrane</keyword>
<evidence type="ECO:0000256" key="9">
    <source>
        <dbReference type="ARBA" id="ARBA00022741"/>
    </source>
</evidence>
<dbReference type="GO" id="GO:0004595">
    <property type="term" value="F:pantetheine-phosphate adenylyltransferase activity"/>
    <property type="evidence" value="ECO:0007669"/>
    <property type="project" value="UniProtKB-EC"/>
</dbReference>
<evidence type="ECO:0000256" key="10">
    <source>
        <dbReference type="ARBA" id="ARBA00022777"/>
    </source>
</evidence>
<evidence type="ECO:0000256" key="8">
    <source>
        <dbReference type="ARBA" id="ARBA00022695"/>
    </source>
</evidence>
<evidence type="ECO:0000256" key="1">
    <source>
        <dbReference type="ARBA" id="ARBA00004305"/>
    </source>
</evidence>
<dbReference type="NCBIfam" id="TIGR00152">
    <property type="entry name" value="dephospho-CoA kinase"/>
    <property type="match status" value="1"/>
</dbReference>
<evidence type="ECO:0000256" key="13">
    <source>
        <dbReference type="ARBA" id="ARBA00023268"/>
    </source>
</evidence>
<evidence type="ECO:0000256" key="6">
    <source>
        <dbReference type="ARBA" id="ARBA00022553"/>
    </source>
</evidence>
<dbReference type="GO" id="GO:0005524">
    <property type="term" value="F:ATP binding"/>
    <property type="evidence" value="ECO:0007669"/>
    <property type="project" value="UniProtKB-KW"/>
</dbReference>
<evidence type="ECO:0000259" key="23">
    <source>
        <dbReference type="Pfam" id="PF01467"/>
    </source>
</evidence>
<evidence type="ECO:0000256" key="15">
    <source>
        <dbReference type="ARBA" id="ARBA00051912"/>
    </source>
</evidence>
<keyword evidence="22" id="KW-1133">Transmembrane helix</keyword>
<dbReference type="PROSITE" id="PS51219">
    <property type="entry name" value="DPCK"/>
    <property type="match status" value="1"/>
</dbReference>
<dbReference type="GO" id="GO:0005759">
    <property type="term" value="C:mitochondrial matrix"/>
    <property type="evidence" value="ECO:0007669"/>
    <property type="project" value="UniProtKB-SubCell"/>
</dbReference>
<keyword evidence="22" id="KW-0812">Transmembrane</keyword>
<evidence type="ECO:0000256" key="20">
    <source>
        <dbReference type="ARBA" id="ARBA00066359"/>
    </source>
</evidence>
<dbReference type="Gene3D" id="3.40.50.300">
    <property type="entry name" value="P-loop containing nucleotide triphosphate hydrolases"/>
    <property type="match status" value="1"/>
</dbReference>
<keyword evidence="7" id="KW-0808">Transferase</keyword>
<comment type="subcellular location">
    <subcellularLocation>
        <location evidence="2">Cytoplasm</location>
    </subcellularLocation>
    <subcellularLocation>
        <location evidence="1">Mitochondrion matrix</location>
    </subcellularLocation>
</comment>
<keyword evidence="25" id="KW-1185">Reference proteome</keyword>
<dbReference type="SUPFAM" id="SSF52540">
    <property type="entry name" value="P-loop containing nucleoside triphosphate hydrolases"/>
    <property type="match status" value="1"/>
</dbReference>
<keyword evidence="8" id="KW-0548">Nucleotidyltransferase</keyword>
<evidence type="ECO:0000313" key="24">
    <source>
        <dbReference type="EMBL" id="CAF0865326.1"/>
    </source>
</evidence>
<dbReference type="InterPro" id="IPR027417">
    <property type="entry name" value="P-loop_NTPase"/>
</dbReference>
<evidence type="ECO:0000256" key="5">
    <source>
        <dbReference type="ARBA" id="ARBA00022490"/>
    </source>
</evidence>
<dbReference type="PANTHER" id="PTHR10695:SF46">
    <property type="entry name" value="BIFUNCTIONAL COENZYME A SYNTHASE-RELATED"/>
    <property type="match status" value="1"/>
</dbReference>
<dbReference type="GO" id="GO:0015937">
    <property type="term" value="P:coenzyme A biosynthetic process"/>
    <property type="evidence" value="ECO:0007669"/>
    <property type="project" value="InterPro"/>
</dbReference>
<dbReference type="SUPFAM" id="SSF52374">
    <property type="entry name" value="Nucleotidylyl transferase"/>
    <property type="match status" value="1"/>
</dbReference>
<evidence type="ECO:0000256" key="4">
    <source>
        <dbReference type="ARBA" id="ARBA00012392"/>
    </source>
</evidence>
<dbReference type="AlphaFoldDB" id="A0A813XDH0"/>
<dbReference type="NCBIfam" id="NF001985">
    <property type="entry name" value="PRK00777.1"/>
    <property type="match status" value="1"/>
</dbReference>
<dbReference type="FunFam" id="3.40.50.300:FF:000899">
    <property type="entry name" value="Bifunctional coenzyme A synthase"/>
    <property type="match status" value="1"/>
</dbReference>
<evidence type="ECO:0000256" key="7">
    <source>
        <dbReference type="ARBA" id="ARBA00022679"/>
    </source>
</evidence>
<dbReference type="EC" id="2.7.7.3" evidence="4"/>
<keyword evidence="6" id="KW-0597">Phosphoprotein</keyword>
<name>A0A813XDH0_9BILA</name>